<evidence type="ECO:0000256" key="4">
    <source>
        <dbReference type="ARBA" id="ARBA00022553"/>
    </source>
</evidence>
<feature type="compositionally biased region" description="Basic residues" evidence="5">
    <location>
        <begin position="247"/>
        <end position="256"/>
    </location>
</feature>
<gene>
    <name evidence="6" type="ORF">CINCED_3A004896</name>
</gene>
<feature type="region of interest" description="Disordered" evidence="5">
    <location>
        <begin position="210"/>
        <end position="266"/>
    </location>
</feature>
<evidence type="ECO:0000256" key="2">
    <source>
        <dbReference type="ARBA" id="ARBA00008332"/>
    </source>
</evidence>
<dbReference type="GO" id="GO:0005737">
    <property type="term" value="C:cytoplasm"/>
    <property type="evidence" value="ECO:0007669"/>
    <property type="project" value="UniProtKB-SubCell"/>
</dbReference>
<dbReference type="AlphaFoldDB" id="A0A5E4N508"/>
<feature type="compositionally biased region" description="Polar residues" evidence="5">
    <location>
        <begin position="105"/>
        <end position="122"/>
    </location>
</feature>
<accession>A0A5E4N508</accession>
<reference evidence="6 7" key="1">
    <citation type="submission" date="2019-08" db="EMBL/GenBank/DDBJ databases">
        <authorList>
            <person name="Alioto T."/>
            <person name="Alioto T."/>
            <person name="Gomez Garrido J."/>
        </authorList>
    </citation>
    <scope>NUCLEOTIDE SEQUENCE [LARGE SCALE GENOMIC DNA]</scope>
</reference>
<dbReference type="PANTHER" id="PTHR13105">
    <property type="entry name" value="MYELOID LEUKEMIA FACTOR"/>
    <property type="match status" value="1"/>
</dbReference>
<name>A0A5E4N508_9HEMI</name>
<organism evidence="6 7">
    <name type="scientific">Cinara cedri</name>
    <dbReference type="NCBI Taxonomy" id="506608"/>
    <lineage>
        <taxon>Eukaryota</taxon>
        <taxon>Metazoa</taxon>
        <taxon>Ecdysozoa</taxon>
        <taxon>Arthropoda</taxon>
        <taxon>Hexapoda</taxon>
        <taxon>Insecta</taxon>
        <taxon>Pterygota</taxon>
        <taxon>Neoptera</taxon>
        <taxon>Paraneoptera</taxon>
        <taxon>Hemiptera</taxon>
        <taxon>Sternorrhyncha</taxon>
        <taxon>Aphidomorpha</taxon>
        <taxon>Aphidoidea</taxon>
        <taxon>Aphididae</taxon>
        <taxon>Lachninae</taxon>
        <taxon>Cinara</taxon>
    </lineage>
</organism>
<dbReference type="Pfam" id="PF10248">
    <property type="entry name" value="Mlf1IP"/>
    <property type="match status" value="1"/>
</dbReference>
<dbReference type="InterPro" id="IPR019376">
    <property type="entry name" value="Myeloid_leukemia_factor"/>
</dbReference>
<feature type="region of interest" description="Disordered" evidence="5">
    <location>
        <begin position="98"/>
        <end position="134"/>
    </location>
</feature>
<dbReference type="OrthoDB" id="8707547at2759"/>
<evidence type="ECO:0000256" key="3">
    <source>
        <dbReference type="ARBA" id="ARBA00022490"/>
    </source>
</evidence>
<evidence type="ECO:0000313" key="7">
    <source>
        <dbReference type="Proteomes" id="UP000325440"/>
    </source>
</evidence>
<keyword evidence="7" id="KW-1185">Reference proteome</keyword>
<protein>
    <submittedName>
        <fullName evidence="6">Myeloid leukemia factor</fullName>
    </submittedName>
</protein>
<feature type="compositionally biased region" description="Polar residues" evidence="5">
    <location>
        <begin position="257"/>
        <end position="266"/>
    </location>
</feature>
<comment type="subcellular location">
    <subcellularLocation>
        <location evidence="1">Cytoplasm</location>
    </subcellularLocation>
</comment>
<keyword evidence="3" id="KW-0963">Cytoplasm</keyword>
<dbReference type="Proteomes" id="UP000325440">
    <property type="component" value="Unassembled WGS sequence"/>
</dbReference>
<evidence type="ECO:0000256" key="5">
    <source>
        <dbReference type="SAM" id="MobiDB-lite"/>
    </source>
</evidence>
<proteinExistence type="inferred from homology"/>
<evidence type="ECO:0000313" key="6">
    <source>
        <dbReference type="EMBL" id="VVC39768.1"/>
    </source>
</evidence>
<dbReference type="EMBL" id="CABPRJ010001897">
    <property type="protein sequence ID" value="VVC39768.1"/>
    <property type="molecule type" value="Genomic_DNA"/>
</dbReference>
<sequence>MFPFGFQGDLLGHDADQLIGSPDSPRRHFVPPLEQMMSSFLGGFPDPMANMMMPFGGGNIFGNYGSMINNSMNQQNHITSSMLTRGLNQPAQSFSSSTFMSYSSNGPNGQPQVYKASSSTRTGPGGIKETKKSVSDSVTGVKKLAIGHHIGDRAHIVERQKNVYSGDQEENQEYINLEDDEAEEFNNEWRNKAQNLNSHRNRYLPYTHKVQSSPISNKKHLKALPSSTSHNREALAIEGAQPEQGRKRATKQRTPKKIQQNPVNDA</sequence>
<evidence type="ECO:0000256" key="1">
    <source>
        <dbReference type="ARBA" id="ARBA00004496"/>
    </source>
</evidence>
<keyword evidence="4" id="KW-0597">Phosphoprotein</keyword>
<comment type="similarity">
    <text evidence="2">Belongs to the MLF family.</text>
</comment>